<reference evidence="6 7" key="3">
    <citation type="journal article" date="2013" name="Genome Biol.">
        <title>Assembly of a phased diploid Candida albicans genome facilitates allele-specific measurements and provides a simple model for repeat and indel structure.</title>
        <authorList>
            <person name="Muzzey D."/>
            <person name="Schwartz K."/>
            <person name="Weissman J.S."/>
            <person name="Sherlock G."/>
        </authorList>
    </citation>
    <scope>NUCLEOTIDE SEQUENCE [LARGE SCALE GENOMIC DNA]</scope>
    <source>
        <strain evidence="7">SC5314 / ATCC MYA-2876</strain>
    </source>
</reference>
<dbReference type="EMBL" id="CP017630">
    <property type="protein sequence ID" value="AOW31588.1"/>
    <property type="molecule type" value="Genomic_DNA"/>
</dbReference>
<keyword evidence="1 2" id="KW-0175">Coiled coil</keyword>
<feature type="domain" description="Striatin N-terminal" evidence="4">
    <location>
        <begin position="39"/>
        <end position="147"/>
    </location>
</feature>
<evidence type="ECO:0000313" key="7">
    <source>
        <dbReference type="Proteomes" id="UP000000559"/>
    </source>
</evidence>
<dbReference type="RefSeq" id="XP_716455.1">
    <property type="nucleotide sequence ID" value="XM_711362.1"/>
</dbReference>
<feature type="compositionally biased region" description="Low complexity" evidence="3">
    <location>
        <begin position="354"/>
        <end position="365"/>
    </location>
</feature>
<feature type="compositionally biased region" description="Pro residues" evidence="3">
    <location>
        <begin position="338"/>
        <end position="353"/>
    </location>
</feature>
<feature type="region of interest" description="Disordered" evidence="3">
    <location>
        <begin position="338"/>
        <end position="378"/>
    </location>
</feature>
<dbReference type="PANTHER" id="PTHR15653">
    <property type="entry name" value="STRIATIN"/>
    <property type="match status" value="1"/>
</dbReference>
<feature type="compositionally biased region" description="Basic and acidic residues" evidence="3">
    <location>
        <begin position="367"/>
        <end position="378"/>
    </location>
</feature>
<dbReference type="InterPro" id="IPR051488">
    <property type="entry name" value="WD_repeat_striatin"/>
</dbReference>
<dbReference type="PANTHER" id="PTHR15653:SF0">
    <property type="entry name" value="CONNECTOR OF KINASE TO AP-1, ISOFORM E"/>
    <property type="match status" value="1"/>
</dbReference>
<dbReference type="eggNOG" id="KOG0642">
    <property type="taxonomic scope" value="Eukaryota"/>
</dbReference>
<reference evidence="6 7" key="2">
    <citation type="journal article" date="2007" name="Genome Biol.">
        <title>Assembly of the Candida albicans genome into sixteen supercontigs aligned on the eight chromosomes.</title>
        <authorList>
            <person name="van het Hoog M."/>
            <person name="Rast T.J."/>
            <person name="Martchenko M."/>
            <person name="Grindle S."/>
            <person name="Dignard D."/>
            <person name="Hogues H."/>
            <person name="Cuomo C."/>
            <person name="Berriman M."/>
            <person name="Scherer S."/>
            <person name="Magee B.B."/>
            <person name="Whiteway M."/>
            <person name="Chibana H."/>
            <person name="Nantel A."/>
            <person name="Magee P.T."/>
        </authorList>
    </citation>
    <scope>GENOME REANNOTATION</scope>
    <source>
        <strain evidence="7">SC5314 / ATCC MYA-2876</strain>
    </source>
</reference>
<evidence type="ECO:0000256" key="2">
    <source>
        <dbReference type="SAM" id="Coils"/>
    </source>
</evidence>
<dbReference type="GO" id="GO:0030674">
    <property type="term" value="F:protein-macromolecule adaptor activity"/>
    <property type="evidence" value="ECO:0000318"/>
    <property type="project" value="GO_Central"/>
</dbReference>
<dbReference type="STRING" id="237561.A0A1D8PTX0"/>
<evidence type="ECO:0000313" key="5">
    <source>
        <dbReference type="CGD" id="CAL0000199846"/>
    </source>
</evidence>
<evidence type="ECO:0000256" key="3">
    <source>
        <dbReference type="SAM" id="MobiDB-lite"/>
    </source>
</evidence>
<dbReference type="OMA" id="MKYKIVQ"/>
<dbReference type="GO" id="GO:0090443">
    <property type="term" value="C:FAR/SIN/STRIPAK complex"/>
    <property type="evidence" value="ECO:0000318"/>
    <property type="project" value="GO_Central"/>
</dbReference>
<dbReference type="GO" id="GO:0009966">
    <property type="term" value="P:regulation of signal transduction"/>
    <property type="evidence" value="ECO:0000318"/>
    <property type="project" value="GO_Central"/>
</dbReference>
<evidence type="ECO:0000256" key="1">
    <source>
        <dbReference type="ARBA" id="ARBA00023054"/>
    </source>
</evidence>
<dbReference type="VEuPathDB" id="FungiDB:CR_09230C_A"/>
<feature type="region of interest" description="Disordered" evidence="3">
    <location>
        <begin position="270"/>
        <end position="317"/>
    </location>
</feature>
<dbReference type="KEGG" id="cal:CAALFM_CR09230CA"/>
<evidence type="ECO:0000259" key="4">
    <source>
        <dbReference type="Pfam" id="PF08232"/>
    </source>
</evidence>
<evidence type="ECO:0000313" key="6">
    <source>
        <dbReference type="EMBL" id="AOW31588.1"/>
    </source>
</evidence>
<dbReference type="OrthoDB" id="727118at2759"/>
<dbReference type="CGD" id="CAL0000199846">
    <property type="gene designation" value="orf19.7321"/>
</dbReference>
<dbReference type="InParanoid" id="A0A1D8PTX0"/>
<dbReference type="InterPro" id="IPR013258">
    <property type="entry name" value="Striatin_N"/>
</dbReference>
<feature type="compositionally biased region" description="Polar residues" evidence="3">
    <location>
        <begin position="18"/>
        <end position="36"/>
    </location>
</feature>
<name>A0A1D8PTX0_CANAL</name>
<proteinExistence type="predicted"/>
<dbReference type="Proteomes" id="UP000000559">
    <property type="component" value="Chromosome R"/>
</dbReference>
<gene>
    <name evidence="6" type="ordered locus">CAALFM_CR09230CA</name>
    <name evidence="5" type="ordered locus">orf19.7321</name>
</gene>
<dbReference type="GeneID" id="3641918"/>
<feature type="coiled-coil region" evidence="2">
    <location>
        <begin position="86"/>
        <end position="113"/>
    </location>
</feature>
<dbReference type="Pfam" id="PF08232">
    <property type="entry name" value="Striatin"/>
    <property type="match status" value="1"/>
</dbReference>
<reference evidence="6 7" key="1">
    <citation type="journal article" date="2004" name="Proc. Natl. Acad. Sci. U.S.A.">
        <title>The diploid genome sequence of Candida albicans.</title>
        <authorList>
            <person name="Jones T."/>
            <person name="Federspiel N.A."/>
            <person name="Chibana H."/>
            <person name="Dungan J."/>
            <person name="Kalman S."/>
            <person name="Magee B.B."/>
            <person name="Newport G."/>
            <person name="Thorstenson Y.R."/>
            <person name="Agabian N."/>
            <person name="Magee P.T."/>
            <person name="Davis R.W."/>
            <person name="Scherer S."/>
        </authorList>
    </citation>
    <scope>NUCLEOTIDE SEQUENCE [LARGE SCALE GENOMIC DNA]</scope>
    <source>
        <strain evidence="7">SC5314 / ATCC MYA-2876</strain>
    </source>
</reference>
<feature type="region of interest" description="Disordered" evidence="3">
    <location>
        <begin position="1"/>
        <end position="36"/>
    </location>
</feature>
<sequence length="606" mass="68530">MPPFKLRSRSNSSSSSNPQTQWYNNKNQNQPSMSEPTYTLPGVINYLTSEFTKLEQFKIVNNLERSEMKFKIKELEGEIKSLTFTNKLQKKTIERLQTENKKLRSRLNEEEVEEVIMTPSPEELAKMSKIDLQTIKRTRERLANSMKEIVTLLKPPTLEPSISLAKTSKNTNDLESLLDKPEINKADDFNFNVKPYSFESKDYESPVRNPSSLISQYFNSNTDLKEISKEKKKAEMENDSIVDDDEILDAELEDVLEKAISETSDSATIVLNDDDDPLADLNDDDFSLDDSPQERSQINNNNNNNNDDDDLDFEDKLSSFPSLVSPSLVLPSLVPPPLKSPQLQPPQLEPPVLEPQVSSSISSSSKKNKEEEGGYDHLDVYYHDPNTIYLRSMKDTTKKEVKLDMLLDGKLASTQKFEMETSAQDIADILPIDVPDTLLIVKKNGDVKSMVFELGNGKEHTIMSVKSDFKDIESCGLTEFTVKMDDTYKYYGLCISGKSSSNRKFLSKIYELSYDLSNRAVTSKEIGSYNKKFLTKGKPADEVHFAGWINNAKVDSLVDILEADKDPKSSISGDDLTLLPYEVLYDVDGKTIKLNIVSKQVLEILA</sequence>
<protein>
    <recommendedName>
        <fullName evidence="4">Striatin N-terminal domain-containing protein</fullName>
    </recommendedName>
</protein>
<feature type="compositionally biased region" description="Acidic residues" evidence="3">
    <location>
        <begin position="272"/>
        <end position="288"/>
    </location>
</feature>
<accession>A0A1D8PTX0</accession>
<keyword evidence="7" id="KW-1185">Reference proteome</keyword>
<dbReference type="SMR" id="A0A1D8PTX0"/>
<dbReference type="AlphaFoldDB" id="A0A1D8PTX0"/>
<organism evidence="6 7">
    <name type="scientific">Candida albicans (strain SC5314 / ATCC MYA-2876)</name>
    <name type="common">Yeast</name>
    <dbReference type="NCBI Taxonomy" id="237561"/>
    <lineage>
        <taxon>Eukaryota</taxon>
        <taxon>Fungi</taxon>
        <taxon>Dikarya</taxon>
        <taxon>Ascomycota</taxon>
        <taxon>Saccharomycotina</taxon>
        <taxon>Pichiomycetes</taxon>
        <taxon>Debaryomycetaceae</taxon>
        <taxon>Candida/Lodderomyces clade</taxon>
        <taxon>Candida</taxon>
    </lineage>
</organism>